<dbReference type="Pfam" id="PF02519">
    <property type="entry name" value="Auxin_inducible"/>
    <property type="match status" value="1"/>
</dbReference>
<evidence type="ECO:0000313" key="2">
    <source>
        <dbReference type="EMBL" id="KAH6823295.1"/>
    </source>
</evidence>
<dbReference type="PANTHER" id="PTHR31175">
    <property type="entry name" value="AUXIN-RESPONSIVE FAMILY PROTEIN"/>
    <property type="match status" value="1"/>
</dbReference>
<comment type="similarity">
    <text evidence="1">Belongs to the ARG7 family.</text>
</comment>
<dbReference type="PANTHER" id="PTHR31175:SF111">
    <property type="entry name" value="AUXIN-RESPONSIVE PROTEIN SAUR68-LIKE"/>
    <property type="match status" value="1"/>
</dbReference>
<accession>A0AAD4IXG1</accession>
<proteinExistence type="inferred from homology"/>
<evidence type="ECO:0000313" key="3">
    <source>
        <dbReference type="Proteomes" id="UP001190926"/>
    </source>
</evidence>
<dbReference type="Proteomes" id="UP001190926">
    <property type="component" value="Unassembled WGS sequence"/>
</dbReference>
<dbReference type="GO" id="GO:0009733">
    <property type="term" value="P:response to auxin"/>
    <property type="evidence" value="ECO:0007669"/>
    <property type="project" value="InterPro"/>
</dbReference>
<name>A0AAD4IXG1_PERFH</name>
<dbReference type="AlphaFoldDB" id="A0AAD4IXG1"/>
<organism evidence="2 3">
    <name type="scientific">Perilla frutescens var. hirtella</name>
    <name type="common">Perilla citriodora</name>
    <name type="synonym">Perilla setoyensis</name>
    <dbReference type="NCBI Taxonomy" id="608512"/>
    <lineage>
        <taxon>Eukaryota</taxon>
        <taxon>Viridiplantae</taxon>
        <taxon>Streptophyta</taxon>
        <taxon>Embryophyta</taxon>
        <taxon>Tracheophyta</taxon>
        <taxon>Spermatophyta</taxon>
        <taxon>Magnoliopsida</taxon>
        <taxon>eudicotyledons</taxon>
        <taxon>Gunneridae</taxon>
        <taxon>Pentapetalae</taxon>
        <taxon>asterids</taxon>
        <taxon>lamiids</taxon>
        <taxon>Lamiales</taxon>
        <taxon>Lamiaceae</taxon>
        <taxon>Nepetoideae</taxon>
        <taxon>Elsholtzieae</taxon>
        <taxon>Perilla</taxon>
    </lineage>
</organism>
<gene>
    <name evidence="2" type="ORF">C2S53_001826</name>
</gene>
<reference evidence="2 3" key="1">
    <citation type="journal article" date="2021" name="Nat. Commun.">
        <title>Incipient diploidization of the medicinal plant Perilla within 10,000 years.</title>
        <authorList>
            <person name="Zhang Y."/>
            <person name="Shen Q."/>
            <person name="Leng L."/>
            <person name="Zhang D."/>
            <person name="Chen S."/>
            <person name="Shi Y."/>
            <person name="Ning Z."/>
            <person name="Chen S."/>
        </authorList>
    </citation>
    <scope>NUCLEOTIDE SEQUENCE [LARGE SCALE GENOMIC DNA]</scope>
    <source>
        <strain evidence="3">cv. PC099</strain>
    </source>
</reference>
<comment type="caution">
    <text evidence="2">The sequence shown here is derived from an EMBL/GenBank/DDBJ whole genome shotgun (WGS) entry which is preliminary data.</text>
</comment>
<dbReference type="EMBL" id="SDAM02000971">
    <property type="protein sequence ID" value="KAH6823295.1"/>
    <property type="molecule type" value="Genomic_DNA"/>
</dbReference>
<keyword evidence="3" id="KW-1185">Reference proteome</keyword>
<sequence length="146" mass="16445">MIRAKKLVNMIQQWQDLAALRRKRISSSPRNSSSDGLDSCCAVSSVDKGHFAIYTADDRRFVVPLAYLNNPVFRQLLEMSEEEYGLPSDGPIVLPCDSVFMDYAICLIRKGRAGELHEALIKSVARSRCSSSCLYQGQMNQQFLIH</sequence>
<evidence type="ECO:0000256" key="1">
    <source>
        <dbReference type="ARBA" id="ARBA00006974"/>
    </source>
</evidence>
<dbReference type="InterPro" id="IPR003676">
    <property type="entry name" value="SAUR_fam"/>
</dbReference>
<protein>
    <submittedName>
        <fullName evidence="2">Uncharacterized protein</fullName>
    </submittedName>
</protein>